<dbReference type="RefSeq" id="WP_234993287.1">
    <property type="nucleotide sequence ID" value="NZ_CP049246.1"/>
</dbReference>
<keyword evidence="1" id="KW-0732">Signal</keyword>
<keyword evidence="4" id="KW-1185">Reference proteome</keyword>
<feature type="signal peptide" evidence="1">
    <location>
        <begin position="1"/>
        <end position="30"/>
    </location>
</feature>
<dbReference type="Pfam" id="PF09992">
    <property type="entry name" value="NAGPA"/>
    <property type="match status" value="1"/>
</dbReference>
<evidence type="ECO:0000259" key="2">
    <source>
        <dbReference type="Pfam" id="PF09992"/>
    </source>
</evidence>
<evidence type="ECO:0000313" key="4">
    <source>
        <dbReference type="Proteomes" id="UP000236731"/>
    </source>
</evidence>
<dbReference type="PANTHER" id="PTHR40446">
    <property type="entry name" value="N-ACETYLGLUCOSAMINE-1-PHOSPHODIESTER ALPHA-N-ACETYLGLUCOSAMINIDASE"/>
    <property type="match status" value="1"/>
</dbReference>
<proteinExistence type="predicted"/>
<gene>
    <name evidence="3" type="ORF">SAMN05421877_11823</name>
</gene>
<evidence type="ECO:0000256" key="1">
    <source>
        <dbReference type="SAM" id="SignalP"/>
    </source>
</evidence>
<dbReference type="Proteomes" id="UP000236731">
    <property type="component" value="Unassembled WGS sequence"/>
</dbReference>
<accession>A0A1H6CQ74</accession>
<dbReference type="EMBL" id="FNUT01000018">
    <property type="protein sequence ID" value="SEG74988.1"/>
    <property type="molecule type" value="Genomic_DNA"/>
</dbReference>
<evidence type="ECO:0000313" key="3">
    <source>
        <dbReference type="EMBL" id="SEG74988.1"/>
    </source>
</evidence>
<reference evidence="4" key="1">
    <citation type="submission" date="2016-10" db="EMBL/GenBank/DDBJ databases">
        <authorList>
            <person name="Varghese N."/>
            <person name="Submissions S."/>
        </authorList>
    </citation>
    <scope>NUCLEOTIDE SEQUENCE [LARGE SCALE GENOMIC DNA]</scope>
    <source>
        <strain evidence="4">DSM 22361</strain>
    </source>
</reference>
<protein>
    <recommendedName>
        <fullName evidence="2">Phosphodiester glycosidase domain-containing protein</fullName>
    </recommendedName>
</protein>
<name>A0A1H6CQ74_9SPHI</name>
<feature type="domain" description="Phosphodiester glycosidase" evidence="2">
    <location>
        <begin position="104"/>
        <end position="289"/>
    </location>
</feature>
<dbReference type="InterPro" id="IPR018711">
    <property type="entry name" value="NAGPA"/>
</dbReference>
<organism evidence="3 4">
    <name type="scientific">Sphingobacterium lactis</name>
    <dbReference type="NCBI Taxonomy" id="797291"/>
    <lineage>
        <taxon>Bacteria</taxon>
        <taxon>Pseudomonadati</taxon>
        <taxon>Bacteroidota</taxon>
        <taxon>Sphingobacteriia</taxon>
        <taxon>Sphingobacteriales</taxon>
        <taxon>Sphingobacteriaceae</taxon>
        <taxon>Sphingobacterium</taxon>
    </lineage>
</organism>
<dbReference type="PANTHER" id="PTHR40446:SF2">
    <property type="entry name" value="N-ACETYLGLUCOSAMINE-1-PHOSPHODIESTER ALPHA-N-ACETYLGLUCOSAMINIDASE"/>
    <property type="match status" value="1"/>
</dbReference>
<sequence>MYHQNMLHRNVKQLLQLVAFILCLTPHLLAAQDQDSLHIVQKKWNSKEIKKGITWHQGHFDNLFNSTQEINWVEIDLKKYRKNIHIAAEATTLKPTAAFAAEHNALVAINASFFDMKNGGSVDYLKVNGQQINTSKEGKPSDRANAVFSISKKGIFIEQTNKVTVEESTAHSVMVAGPLLLESDTYVLLKNNPFNDNRHPRTAVALTKKGKLIFLVVDGRSNQANGMSLPELAKVFKWLGAQDAMNLDGGGSSTLFIKGATANGVVNYPSDNKKFDHEGQRKVANIIYVN</sequence>
<dbReference type="AlphaFoldDB" id="A0A1H6CQ74"/>
<feature type="chain" id="PRO_5009295101" description="Phosphodiester glycosidase domain-containing protein" evidence="1">
    <location>
        <begin position="31"/>
        <end position="290"/>
    </location>
</feature>